<proteinExistence type="predicted"/>
<protein>
    <submittedName>
        <fullName evidence="1">Uncharacterized protein</fullName>
    </submittedName>
</protein>
<organism evidence="1 2">
    <name type="scientific">Glossina palpalis gambiensis</name>
    <dbReference type="NCBI Taxonomy" id="67801"/>
    <lineage>
        <taxon>Eukaryota</taxon>
        <taxon>Metazoa</taxon>
        <taxon>Ecdysozoa</taxon>
        <taxon>Arthropoda</taxon>
        <taxon>Hexapoda</taxon>
        <taxon>Insecta</taxon>
        <taxon>Pterygota</taxon>
        <taxon>Neoptera</taxon>
        <taxon>Endopterygota</taxon>
        <taxon>Diptera</taxon>
        <taxon>Brachycera</taxon>
        <taxon>Muscomorpha</taxon>
        <taxon>Hippoboscoidea</taxon>
        <taxon>Glossinidae</taxon>
        <taxon>Glossina</taxon>
    </lineage>
</organism>
<sequence>MIGAAQSKSFSEHKVINSSNNYITWASQSEVYVGTIITLRTGTSNGTSVLTVAGGRKNGLISFMKCLSPKVISVELLTATLPILAVATADGVVPKLCALPSSSPMMLRRVFKLLTGSFLLAIAVESVEIEQLLVELSGITAVAFTTSRMVSCNNQPPCYDILFSSNNINLYMFTLTLDIFPPCCCNEMHMILQSLKY</sequence>
<dbReference type="VEuPathDB" id="VectorBase:GPPI015482"/>
<evidence type="ECO:0000313" key="1">
    <source>
        <dbReference type="EnsemblMetazoa" id="GPPI015482-PA"/>
    </source>
</evidence>
<keyword evidence="2" id="KW-1185">Reference proteome</keyword>
<dbReference type="AlphaFoldDB" id="A0A1B0B175"/>
<dbReference type="Proteomes" id="UP000092460">
    <property type="component" value="Unassembled WGS sequence"/>
</dbReference>
<accession>A0A1B0B175</accession>
<reference evidence="1" key="2">
    <citation type="submission" date="2020-05" db="UniProtKB">
        <authorList>
            <consortium name="EnsemblMetazoa"/>
        </authorList>
    </citation>
    <scope>IDENTIFICATION</scope>
    <source>
        <strain evidence="1">IAEA</strain>
    </source>
</reference>
<name>A0A1B0B175_9MUSC</name>
<dbReference type="EMBL" id="JXJN01007029">
    <property type="status" value="NOT_ANNOTATED_CDS"/>
    <property type="molecule type" value="Genomic_DNA"/>
</dbReference>
<dbReference type="EnsemblMetazoa" id="GPPI015482-RA">
    <property type="protein sequence ID" value="GPPI015482-PA"/>
    <property type="gene ID" value="GPPI015482"/>
</dbReference>
<reference evidence="2" key="1">
    <citation type="submission" date="2015-01" db="EMBL/GenBank/DDBJ databases">
        <authorList>
            <person name="Aksoy S."/>
            <person name="Warren W."/>
            <person name="Wilson R.K."/>
        </authorList>
    </citation>
    <scope>NUCLEOTIDE SEQUENCE [LARGE SCALE GENOMIC DNA]</scope>
    <source>
        <strain evidence="2">IAEA</strain>
    </source>
</reference>
<evidence type="ECO:0000313" key="2">
    <source>
        <dbReference type="Proteomes" id="UP000092460"/>
    </source>
</evidence>